<dbReference type="InterPro" id="IPR015915">
    <property type="entry name" value="Kelch-typ_b-propeller"/>
</dbReference>
<keyword evidence="8" id="KW-1185">Reference proteome</keyword>
<dbReference type="InParanoid" id="Q016A5"/>
<evidence type="ECO:0000259" key="6">
    <source>
        <dbReference type="Pfam" id="PF24981"/>
    </source>
</evidence>
<organism evidence="7 8">
    <name type="scientific">Ostreococcus tauri</name>
    <name type="common">Marine green alga</name>
    <dbReference type="NCBI Taxonomy" id="70448"/>
    <lineage>
        <taxon>Eukaryota</taxon>
        <taxon>Viridiplantae</taxon>
        <taxon>Chlorophyta</taxon>
        <taxon>Mamiellophyceae</taxon>
        <taxon>Mamiellales</taxon>
        <taxon>Bathycoccaceae</taxon>
        <taxon>Ostreococcus</taxon>
    </lineage>
</organism>
<reference evidence="8" key="1">
    <citation type="journal article" date="2006" name="Proc. Natl. Acad. Sci. U.S.A.">
        <title>Genome analysis of the smallest free-living eukaryote Ostreococcus tauri unveils many unique features.</title>
        <authorList>
            <person name="Derelle E."/>
            <person name="Ferraz C."/>
            <person name="Rombauts S."/>
            <person name="Rouze P."/>
            <person name="Worden A.Z."/>
            <person name="Robbens S."/>
            <person name="Partensky F."/>
            <person name="Degroeve S."/>
            <person name="Echeynie S."/>
            <person name="Cooke R."/>
            <person name="Saeys Y."/>
            <person name="Wuyts J."/>
            <person name="Jabbari K."/>
            <person name="Bowler C."/>
            <person name="Panaud O."/>
            <person name="Piegu B."/>
            <person name="Ball S.G."/>
            <person name="Ral J.-P."/>
            <person name="Bouget F.-Y."/>
            <person name="Piganeau G."/>
            <person name="De Baets B."/>
            <person name="Picard A."/>
            <person name="Delseny M."/>
            <person name="Demaille J."/>
            <person name="Van de Peer Y."/>
            <person name="Moreau H."/>
        </authorList>
    </citation>
    <scope>NUCLEOTIDE SEQUENCE [LARGE SCALE GENOMIC DNA]</scope>
    <source>
        <strain evidence="8">OTTH 0595 / CCAP 157/2 / RCC745</strain>
    </source>
</reference>
<evidence type="ECO:0000256" key="2">
    <source>
        <dbReference type="ARBA" id="ARBA00022441"/>
    </source>
</evidence>
<dbReference type="OMA" id="IEHSKWT"/>
<dbReference type="STRING" id="70448.Q016A5"/>
<gene>
    <name evidence="7" type="ORF">OT_ostta07g00010</name>
</gene>
<dbReference type="SUPFAM" id="SSF47027">
    <property type="entry name" value="Acyl-CoA binding protein"/>
    <property type="match status" value="1"/>
</dbReference>
<dbReference type="GO" id="GO:0000062">
    <property type="term" value="F:fatty-acyl-CoA binding"/>
    <property type="evidence" value="ECO:0007669"/>
    <property type="project" value="InterPro"/>
</dbReference>
<dbReference type="Gene3D" id="1.20.80.10">
    <property type="match status" value="1"/>
</dbReference>
<dbReference type="InterPro" id="IPR014352">
    <property type="entry name" value="FERM/acyl-CoA-bd_prot_sf"/>
</dbReference>
<dbReference type="RefSeq" id="XP_003080107.1">
    <property type="nucleotide sequence ID" value="XM_003080059.1"/>
</dbReference>
<evidence type="ECO:0000256" key="3">
    <source>
        <dbReference type="ARBA" id="ARBA00022737"/>
    </source>
</evidence>
<reference evidence="7 8" key="2">
    <citation type="journal article" date="2014" name="BMC Genomics">
        <title>An improved genome of the model marine alga Ostreococcus tauri unfolds by assessing Illumina de novo assemblies.</title>
        <authorList>
            <person name="Blanc-Mathieu R."/>
            <person name="Verhelst B."/>
            <person name="Derelle E."/>
            <person name="Rombauts S."/>
            <person name="Bouget F.Y."/>
            <person name="Carre I."/>
            <person name="Chateau A."/>
            <person name="Eyre-Walker A."/>
            <person name="Grimsley N."/>
            <person name="Moreau H."/>
            <person name="Piegu B."/>
            <person name="Rivals E."/>
            <person name="Schackwitz W."/>
            <person name="Van de Peer Y."/>
            <person name="Piganeau G."/>
        </authorList>
    </citation>
    <scope>NUCLEOTIDE SEQUENCE [LARGE SCALE GENOMIC DNA]</scope>
    <source>
        <strain evidence="8">OTTH 0595 / CCAP 157/2 / RCC745</strain>
    </source>
</reference>
<protein>
    <submittedName>
        <fullName evidence="7">FERM/acyl-CoA-binding protein, 3-helical bundle</fullName>
    </submittedName>
</protein>
<proteinExistence type="inferred from homology"/>
<evidence type="ECO:0000256" key="4">
    <source>
        <dbReference type="ARBA" id="ARBA00023121"/>
    </source>
</evidence>
<dbReference type="EMBL" id="CAID01000007">
    <property type="protein sequence ID" value="CAL54274.1"/>
    <property type="molecule type" value="Genomic_DNA"/>
</dbReference>
<sequence length="537" mass="58111">MRGPERFYLACAFRTRAKRPPSSSSSSSSSSKLEVMRTMGREAMLKSMDDGETDGSGPLFDEDRTLLLDALERQASSGPCVGARPWGFWDPRGALEWEAWSMLRKISADKAMELYCEVIEMRYPDWFNILVRGMSEKQKRALIATAKECALDYYRALASGELGDTAKATSKQARQVLAFDSAASPTAFLDEIFVSAADDEFAKLPVLDDSSPRARSGHVAAMVHGDTLFVSHGRSANSRLLGDLWGLDLSTGTWSARSLRWPGSPCAGMASALIDSKLFCFRGKSAADCDASAVYVLNVSTIELSADFSSSDSQFKWTHVRATNEGEALPRARLAHTATVVGDSVLIFGGVDSASGDDMAECWAFNPRNASWRRLADGTRARSSHTATALDDRYLIVCGGSEANELCDCSMVDVFDAQSNEWCTIQCASNVEAPSPRAGHAAVVVGSRWYIIGGGDNERALQDAYCVDLRGCVDERRTAYWSVFARDNPLIGREGMSASAVMNAATGRAYILLHGGSNFAASALNDTLACRLSTVHA</sequence>
<dbReference type="InterPro" id="IPR006652">
    <property type="entry name" value="Kelch_1"/>
</dbReference>
<dbReference type="KEGG" id="ota:OT_ostta07g00010"/>
<name>Q016A5_OSTTA</name>
<dbReference type="InterPro" id="IPR035984">
    <property type="entry name" value="Acyl-CoA-binding_sf"/>
</dbReference>
<dbReference type="AlphaFoldDB" id="Q016A5"/>
<dbReference type="PANTHER" id="PTHR46093">
    <property type="entry name" value="ACYL-COA-BINDING DOMAIN-CONTAINING PROTEIN 5"/>
    <property type="match status" value="1"/>
</dbReference>
<evidence type="ECO:0000313" key="8">
    <source>
        <dbReference type="Proteomes" id="UP000009170"/>
    </source>
</evidence>
<keyword evidence="2" id="KW-0880">Kelch repeat</keyword>
<dbReference type="Pfam" id="PF24981">
    <property type="entry name" value="Beta-prop_ATRN-LZTR1"/>
    <property type="match status" value="1"/>
</dbReference>
<dbReference type="InterPro" id="IPR000582">
    <property type="entry name" value="Acyl-CoA-binding_protein"/>
</dbReference>
<dbReference type="PANTHER" id="PTHR46093:SF18">
    <property type="entry name" value="FIBRONECTIN TYPE-III DOMAIN-CONTAINING PROTEIN"/>
    <property type="match status" value="1"/>
</dbReference>
<evidence type="ECO:0000313" key="7">
    <source>
        <dbReference type="EMBL" id="CAL54274.1"/>
    </source>
</evidence>
<accession>Q016A5</accession>
<dbReference type="SMART" id="SM00612">
    <property type="entry name" value="Kelch"/>
    <property type="match status" value="2"/>
</dbReference>
<dbReference type="Proteomes" id="UP000009170">
    <property type="component" value="Unassembled WGS sequence"/>
</dbReference>
<dbReference type="SUPFAM" id="SSF50965">
    <property type="entry name" value="Galactose oxidase, central domain"/>
    <property type="match status" value="1"/>
</dbReference>
<evidence type="ECO:0000256" key="1">
    <source>
        <dbReference type="ARBA" id="ARBA00005567"/>
    </source>
</evidence>
<dbReference type="FunCoup" id="Q016A5">
    <property type="interactions" value="1843"/>
</dbReference>
<feature type="domain" description="ACB" evidence="5">
    <location>
        <begin position="61"/>
        <end position="118"/>
    </location>
</feature>
<dbReference type="InterPro" id="IPR056737">
    <property type="entry name" value="Beta-prop_ATRN-MKLN-like"/>
</dbReference>
<comment type="similarity">
    <text evidence="1">Belongs to the ACBP family.</text>
</comment>
<keyword evidence="3" id="KW-0677">Repeat</keyword>
<dbReference type="GeneID" id="9836862"/>
<dbReference type="InterPro" id="IPR011043">
    <property type="entry name" value="Gal_Oxase/kelch_b-propeller"/>
</dbReference>
<keyword evidence="4" id="KW-0446">Lipid-binding</keyword>
<evidence type="ECO:0000259" key="5">
    <source>
        <dbReference type="Pfam" id="PF00887"/>
    </source>
</evidence>
<dbReference type="Gene3D" id="2.120.10.80">
    <property type="entry name" value="Kelch-type beta propeller"/>
    <property type="match status" value="2"/>
</dbReference>
<comment type="caution">
    <text evidence="7">The sequence shown here is derived from an EMBL/GenBank/DDBJ whole genome shotgun (WGS) entry which is preliminary data.</text>
</comment>
<dbReference type="OrthoDB" id="10251809at2759"/>
<feature type="domain" description="Attractin/MKLN-like beta-propeller" evidence="6">
    <location>
        <begin position="208"/>
        <end position="456"/>
    </location>
</feature>
<dbReference type="Pfam" id="PF00887">
    <property type="entry name" value="ACBP"/>
    <property type="match status" value="1"/>
</dbReference>